<dbReference type="STRING" id="1280847.SAMN04488036_109118"/>
<dbReference type="OrthoDB" id="509852at2"/>
<dbReference type="GO" id="GO:0006559">
    <property type="term" value="P:L-phenylalanine catabolic process"/>
    <property type="evidence" value="ECO:0007669"/>
    <property type="project" value="TreeGrafter"/>
</dbReference>
<feature type="domain" description="GST C-terminal" evidence="3">
    <location>
        <begin position="87"/>
        <end position="212"/>
    </location>
</feature>
<dbReference type="InterPro" id="IPR010987">
    <property type="entry name" value="Glutathione-S-Trfase_C-like"/>
</dbReference>
<dbReference type="SFLD" id="SFLDS00019">
    <property type="entry name" value="Glutathione_Transferase_(cytos"/>
    <property type="match status" value="1"/>
</dbReference>
<sequence length="212" mass="23295">MSDVVLYDYWRSSASYRIRIALNLAGISYTAVPVDLAAGAQQSHDHMARNPQGLVPVLDIDGHRFTQSLAILEYLNDTRDLALVPQDPAQAAHVRALAQSIAIDLHPICNLRVAKHAASLAPENADALPNWMAHFIAPGLDAFEKLLGAFTQKPFCHDDKPTLADICLMPQLYNAHRWNIDLSEWPKIRAIEAACAAHPAFADAHPDRVNPA</sequence>
<dbReference type="AlphaFoldDB" id="A0A1I4GPX0"/>
<name>A0A1I4GPX0_9RHOB</name>
<dbReference type="InterPro" id="IPR034333">
    <property type="entry name" value="GST_Zeta_N"/>
</dbReference>
<evidence type="ECO:0000259" key="3">
    <source>
        <dbReference type="PROSITE" id="PS50405"/>
    </source>
</evidence>
<dbReference type="Proteomes" id="UP000198851">
    <property type="component" value="Unassembled WGS sequence"/>
</dbReference>
<dbReference type="InterPro" id="IPR036282">
    <property type="entry name" value="Glutathione-S-Trfase_C_sf"/>
</dbReference>
<dbReference type="SUPFAM" id="SSF52833">
    <property type="entry name" value="Thioredoxin-like"/>
    <property type="match status" value="1"/>
</dbReference>
<dbReference type="PANTHER" id="PTHR42673">
    <property type="entry name" value="MALEYLACETOACETATE ISOMERASE"/>
    <property type="match status" value="1"/>
</dbReference>
<dbReference type="EMBL" id="FOSZ01000009">
    <property type="protein sequence ID" value="SFL32015.1"/>
    <property type="molecule type" value="Genomic_DNA"/>
</dbReference>
<evidence type="ECO:0000256" key="1">
    <source>
        <dbReference type="ARBA" id="ARBA00010007"/>
    </source>
</evidence>
<dbReference type="SFLD" id="SFLDG00358">
    <property type="entry name" value="Main_(cytGST)"/>
    <property type="match status" value="1"/>
</dbReference>
<dbReference type="InterPro" id="IPR005955">
    <property type="entry name" value="GST_Zeta"/>
</dbReference>
<keyword evidence="5" id="KW-1185">Reference proteome</keyword>
<dbReference type="GO" id="GO:0006749">
    <property type="term" value="P:glutathione metabolic process"/>
    <property type="evidence" value="ECO:0007669"/>
    <property type="project" value="TreeGrafter"/>
</dbReference>
<gene>
    <name evidence="4" type="ORF">SAMN04488036_109118</name>
</gene>
<organism evidence="4 5">
    <name type="scientific">Shimia haliotis</name>
    <dbReference type="NCBI Taxonomy" id="1280847"/>
    <lineage>
        <taxon>Bacteria</taxon>
        <taxon>Pseudomonadati</taxon>
        <taxon>Pseudomonadota</taxon>
        <taxon>Alphaproteobacteria</taxon>
        <taxon>Rhodobacterales</taxon>
        <taxon>Roseobacteraceae</taxon>
    </lineage>
</organism>
<feature type="domain" description="GST N-terminal" evidence="2">
    <location>
        <begin position="2"/>
        <end position="83"/>
    </location>
</feature>
<dbReference type="InterPro" id="IPR040079">
    <property type="entry name" value="Glutathione_S-Trfase"/>
</dbReference>
<dbReference type="GO" id="GO:0004364">
    <property type="term" value="F:glutathione transferase activity"/>
    <property type="evidence" value="ECO:0007669"/>
    <property type="project" value="TreeGrafter"/>
</dbReference>
<dbReference type="PANTHER" id="PTHR42673:SF4">
    <property type="entry name" value="MALEYLACETOACETATE ISOMERASE"/>
    <property type="match status" value="1"/>
</dbReference>
<comment type="similarity">
    <text evidence="1">Belongs to the GST superfamily. Zeta family.</text>
</comment>
<proteinExistence type="inferred from homology"/>
<dbReference type="GO" id="GO:0016034">
    <property type="term" value="F:maleylacetoacetate isomerase activity"/>
    <property type="evidence" value="ECO:0007669"/>
    <property type="project" value="TreeGrafter"/>
</dbReference>
<dbReference type="SUPFAM" id="SSF47616">
    <property type="entry name" value="GST C-terminal domain-like"/>
    <property type="match status" value="1"/>
</dbReference>
<reference evidence="5" key="1">
    <citation type="submission" date="2016-10" db="EMBL/GenBank/DDBJ databases">
        <authorList>
            <person name="Varghese N."/>
            <person name="Submissions S."/>
        </authorList>
    </citation>
    <scope>NUCLEOTIDE SEQUENCE [LARGE SCALE GENOMIC DNA]</scope>
    <source>
        <strain evidence="5">DSM 28453</strain>
    </source>
</reference>
<dbReference type="GO" id="GO:0005737">
    <property type="term" value="C:cytoplasm"/>
    <property type="evidence" value="ECO:0007669"/>
    <property type="project" value="InterPro"/>
</dbReference>
<dbReference type="CDD" id="cd03042">
    <property type="entry name" value="GST_N_Zeta"/>
    <property type="match status" value="1"/>
</dbReference>
<dbReference type="RefSeq" id="WP_093325613.1">
    <property type="nucleotide sequence ID" value="NZ_FOSZ01000009.1"/>
</dbReference>
<dbReference type="PROSITE" id="PS50405">
    <property type="entry name" value="GST_CTER"/>
    <property type="match status" value="1"/>
</dbReference>
<dbReference type="PROSITE" id="PS50404">
    <property type="entry name" value="GST_NTER"/>
    <property type="match status" value="1"/>
</dbReference>
<dbReference type="NCBIfam" id="TIGR01262">
    <property type="entry name" value="maiA"/>
    <property type="match status" value="1"/>
</dbReference>
<dbReference type="Pfam" id="PF02798">
    <property type="entry name" value="GST_N"/>
    <property type="match status" value="1"/>
</dbReference>
<accession>A0A1I4GPX0</accession>
<dbReference type="InterPro" id="IPR004045">
    <property type="entry name" value="Glutathione_S-Trfase_N"/>
</dbReference>
<dbReference type="Gene3D" id="1.20.1050.10">
    <property type="match status" value="1"/>
</dbReference>
<protein>
    <submittedName>
        <fullName evidence="4">Maleylacetoacetate isomerase</fullName>
    </submittedName>
</protein>
<evidence type="ECO:0000313" key="5">
    <source>
        <dbReference type="Proteomes" id="UP000198851"/>
    </source>
</evidence>
<evidence type="ECO:0000313" key="4">
    <source>
        <dbReference type="EMBL" id="SFL32015.1"/>
    </source>
</evidence>
<keyword evidence="4" id="KW-0413">Isomerase</keyword>
<evidence type="ECO:0000259" key="2">
    <source>
        <dbReference type="PROSITE" id="PS50404"/>
    </source>
</evidence>
<dbReference type="InterPro" id="IPR036249">
    <property type="entry name" value="Thioredoxin-like_sf"/>
</dbReference>
<dbReference type="Gene3D" id="3.40.30.10">
    <property type="entry name" value="Glutaredoxin"/>
    <property type="match status" value="1"/>
</dbReference>